<dbReference type="Proteomes" id="UP000319837">
    <property type="component" value="Unassembled WGS sequence"/>
</dbReference>
<proteinExistence type="predicted"/>
<evidence type="ECO:0000313" key="1">
    <source>
        <dbReference type="EMBL" id="TRZ39695.1"/>
    </source>
</evidence>
<organism evidence="1 2">
    <name type="scientific">Niallia circulans</name>
    <name type="common">Bacillus circulans</name>
    <dbReference type="NCBI Taxonomy" id="1397"/>
    <lineage>
        <taxon>Bacteria</taxon>
        <taxon>Bacillati</taxon>
        <taxon>Bacillota</taxon>
        <taxon>Bacilli</taxon>
        <taxon>Bacillales</taxon>
        <taxon>Bacillaceae</taxon>
        <taxon>Niallia</taxon>
    </lineage>
</organism>
<sequence length="89" mass="10286">MLEMIGGLFEGVILAVPSVDNKKINTKFKLLRKEEWYSNLLFRYGTLIQMNNSLRHFIGENDIESIINDSGKLKKFQADLVKIIVDEKL</sequence>
<protein>
    <submittedName>
        <fullName evidence="1">Uncharacterized protein</fullName>
    </submittedName>
</protein>
<dbReference type="RefSeq" id="WP_185763125.1">
    <property type="nucleotide sequence ID" value="NZ_RIBP01000001.1"/>
</dbReference>
<gene>
    <name evidence="1" type="ORF">CEQ21_01665</name>
</gene>
<dbReference type="AlphaFoldDB" id="A0A553SRR9"/>
<reference evidence="2" key="1">
    <citation type="submission" date="2018-10" db="EMBL/GenBank/DDBJ databases">
        <title>FDA dAtabase for Regulatory Grade micrObial Sequences (FDA-ARGOS): Supporting development and validation of Infectious Disease Dx tests.</title>
        <authorList>
            <person name="Minogue T."/>
            <person name="Wolcott M."/>
            <person name="Wasieloski L."/>
            <person name="Aguilar W."/>
            <person name="Moore D."/>
            <person name="Tallon L."/>
            <person name="Sadzewicz L."/>
            <person name="Sengamalay N."/>
            <person name="Ott S."/>
            <person name="Godinez A."/>
            <person name="Nagaraj S."/>
            <person name="Vavikolanu K."/>
            <person name="Vyas G."/>
            <person name="Nadendla S."/>
            <person name="George J."/>
            <person name="Sichtig H."/>
        </authorList>
    </citation>
    <scope>NUCLEOTIDE SEQUENCE [LARGE SCALE GENOMIC DNA]</scope>
    <source>
        <strain evidence="2">FDAARGOS_343</strain>
    </source>
</reference>
<comment type="caution">
    <text evidence="1">The sequence shown here is derived from an EMBL/GenBank/DDBJ whole genome shotgun (WGS) entry which is preliminary data.</text>
</comment>
<evidence type="ECO:0000313" key="2">
    <source>
        <dbReference type="Proteomes" id="UP000319837"/>
    </source>
</evidence>
<accession>A0A553SRR9</accession>
<name>A0A553SRR9_NIACI</name>
<dbReference type="EMBL" id="RIBP01000001">
    <property type="protein sequence ID" value="TRZ39695.1"/>
    <property type="molecule type" value="Genomic_DNA"/>
</dbReference>